<dbReference type="Proteomes" id="UP000670092">
    <property type="component" value="Unassembled WGS sequence"/>
</dbReference>
<dbReference type="EMBL" id="JAEVHI010000005">
    <property type="protein sequence ID" value="KAG5290484.1"/>
    <property type="molecule type" value="Genomic_DNA"/>
</dbReference>
<gene>
    <name evidence="2" type="ORF">I7I52_07522</name>
</gene>
<feature type="compositionally biased region" description="Basic and acidic residues" evidence="1">
    <location>
        <begin position="15"/>
        <end position="31"/>
    </location>
</feature>
<evidence type="ECO:0000256" key="1">
    <source>
        <dbReference type="SAM" id="MobiDB-lite"/>
    </source>
</evidence>
<reference evidence="2 3" key="1">
    <citation type="submission" date="2021-01" db="EMBL/GenBank/DDBJ databases">
        <title>Chromosome-level genome assembly of a human fungal pathogen reveals clustering of transcriptionally co-regulated genes.</title>
        <authorList>
            <person name="Voorhies M."/>
            <person name="Cohen S."/>
            <person name="Shea T.P."/>
            <person name="Petrus S."/>
            <person name="Munoz J.F."/>
            <person name="Poplawski S."/>
            <person name="Goldman W.E."/>
            <person name="Michael T."/>
            <person name="Cuomo C.A."/>
            <person name="Sil A."/>
            <person name="Beyhan S."/>
        </authorList>
    </citation>
    <scope>NUCLEOTIDE SEQUENCE [LARGE SCALE GENOMIC DNA]</scope>
    <source>
        <strain evidence="2 3">G184AR</strain>
    </source>
</reference>
<dbReference type="VEuPathDB" id="FungiDB:I7I52_07522"/>
<name>A0A8H7YDN0_AJECA</name>
<protein>
    <submittedName>
        <fullName evidence="2">Uncharacterized protein</fullName>
    </submittedName>
</protein>
<organism evidence="2 3">
    <name type="scientific">Ajellomyces capsulatus</name>
    <name type="common">Darling's disease fungus</name>
    <name type="synonym">Histoplasma capsulatum</name>
    <dbReference type="NCBI Taxonomy" id="5037"/>
    <lineage>
        <taxon>Eukaryota</taxon>
        <taxon>Fungi</taxon>
        <taxon>Dikarya</taxon>
        <taxon>Ascomycota</taxon>
        <taxon>Pezizomycotina</taxon>
        <taxon>Eurotiomycetes</taxon>
        <taxon>Eurotiomycetidae</taxon>
        <taxon>Onygenales</taxon>
        <taxon>Ajellomycetaceae</taxon>
        <taxon>Histoplasma</taxon>
    </lineage>
</organism>
<accession>A0A8H7YDN0</accession>
<evidence type="ECO:0000313" key="3">
    <source>
        <dbReference type="Proteomes" id="UP000670092"/>
    </source>
</evidence>
<dbReference type="AlphaFoldDB" id="A0A8H7YDN0"/>
<feature type="region of interest" description="Disordered" evidence="1">
    <location>
        <begin position="15"/>
        <end position="36"/>
    </location>
</feature>
<sequence length="128" mass="14548">MKSLVKLQAPNFELDQAKVEKGQKEGQKEGRGPFIKKAHHHHPHLLPFMVVALLTIVVLEDNSSRWLCLSEPEGREGHVKDEGYSSKHFSPRHIWPSMCDPGLLSFLGSPKLSAAMRYFPWSHRVSKP</sequence>
<comment type="caution">
    <text evidence="2">The sequence shown here is derived from an EMBL/GenBank/DDBJ whole genome shotgun (WGS) entry which is preliminary data.</text>
</comment>
<proteinExistence type="predicted"/>
<evidence type="ECO:0000313" key="2">
    <source>
        <dbReference type="EMBL" id="KAG5290484.1"/>
    </source>
</evidence>